<dbReference type="EMBL" id="AGDW01000018">
    <property type="protein sequence ID" value="EMB29741.1"/>
    <property type="molecule type" value="Genomic_DNA"/>
</dbReference>
<dbReference type="RefSeq" id="WP_002688992.1">
    <property type="nucleotide sequence ID" value="NZ_CM001794.1"/>
</dbReference>
<dbReference type="PROSITE" id="PS51257">
    <property type="entry name" value="PROKAR_LIPOPROTEIN"/>
    <property type="match status" value="1"/>
</dbReference>
<evidence type="ECO:0008006" key="3">
    <source>
        <dbReference type="Google" id="ProtNLM"/>
    </source>
</evidence>
<accession>M2B256</accession>
<sequence>MKQRKVVSMIGVLIVMISTVAFITGCQQANNNKDKAVNKAVYVAKVETEGTSVTYTLTFKADGTWINRAAIGSQDIVTMEGTYTGDPSKDGTITVTIKKILNEKGALVDYTDEDATSSITISGGKFSIGEIAYTRQ</sequence>
<keyword evidence="1" id="KW-0732">Signal</keyword>
<comment type="caution">
    <text evidence="2">The sequence shown here is derived from an EMBL/GenBank/DDBJ whole genome shotgun (WGS) entry which is preliminary data.</text>
</comment>
<gene>
    <name evidence="2" type="ORF">HMPREF9725_01649</name>
</gene>
<protein>
    <recommendedName>
        <fullName evidence="3">Lipocalin-like domain-containing protein</fullName>
    </recommendedName>
</protein>
<reference evidence="2" key="1">
    <citation type="submission" date="2012-01" db="EMBL/GenBank/DDBJ databases">
        <title>The Genome Sequence of Treponema denticola H1-T.</title>
        <authorList>
            <consortium name="The Broad Institute Genome Sequencing Platform"/>
            <person name="Earl A."/>
            <person name="Ward D."/>
            <person name="Feldgarden M."/>
            <person name="Gevers D."/>
            <person name="Blanton J.M."/>
            <person name="Fenno C.J."/>
            <person name="Baranova O.V."/>
            <person name="Mathney J."/>
            <person name="Dewhirst F.E."/>
            <person name="Izard J."/>
            <person name="Young S.K."/>
            <person name="Zeng Q."/>
            <person name="Gargeya S."/>
            <person name="Fitzgerald M."/>
            <person name="Haas B."/>
            <person name="Abouelleil A."/>
            <person name="Alvarado L."/>
            <person name="Arachchi H.M."/>
            <person name="Berlin A."/>
            <person name="Chapman S.B."/>
            <person name="Gearin G."/>
            <person name="Goldberg J."/>
            <person name="Griggs A."/>
            <person name="Gujja S."/>
            <person name="Hansen M."/>
            <person name="Heiman D."/>
            <person name="Howarth C."/>
            <person name="Larimer J."/>
            <person name="Lui A."/>
            <person name="MacDonald P.J.P."/>
            <person name="McCowen C."/>
            <person name="Montmayeur A."/>
            <person name="Murphy C."/>
            <person name="Neiman D."/>
            <person name="Pearson M."/>
            <person name="Priest M."/>
            <person name="Roberts A."/>
            <person name="Saif S."/>
            <person name="Shea T."/>
            <person name="Sisk P."/>
            <person name="Stolte C."/>
            <person name="Sykes S."/>
            <person name="Wortman J."/>
            <person name="Nusbaum C."/>
            <person name="Birren B."/>
        </authorList>
    </citation>
    <scope>NUCLEOTIDE SEQUENCE [LARGE SCALE GENOMIC DNA]</scope>
    <source>
        <strain evidence="2">H1-T</strain>
    </source>
</reference>
<dbReference type="HOGENOM" id="CLU_1874522_0_0_12"/>
<feature type="chain" id="PRO_5004020785" description="Lipocalin-like domain-containing protein" evidence="1">
    <location>
        <begin position="24"/>
        <end position="136"/>
    </location>
</feature>
<proteinExistence type="predicted"/>
<evidence type="ECO:0000256" key="1">
    <source>
        <dbReference type="SAM" id="SignalP"/>
    </source>
</evidence>
<dbReference type="Proteomes" id="UP000011708">
    <property type="component" value="Chromosome"/>
</dbReference>
<name>M2B256_TREDN</name>
<feature type="signal peptide" evidence="1">
    <location>
        <begin position="1"/>
        <end position="23"/>
    </location>
</feature>
<dbReference type="AlphaFoldDB" id="M2B256"/>
<organism evidence="2">
    <name type="scientific">Treponema denticola H1-T</name>
    <dbReference type="NCBI Taxonomy" id="999431"/>
    <lineage>
        <taxon>Bacteria</taxon>
        <taxon>Pseudomonadati</taxon>
        <taxon>Spirochaetota</taxon>
        <taxon>Spirochaetia</taxon>
        <taxon>Spirochaetales</taxon>
        <taxon>Treponemataceae</taxon>
        <taxon>Treponema</taxon>
    </lineage>
</organism>
<dbReference type="PATRIC" id="fig|999431.4.peg.1700"/>
<evidence type="ECO:0000313" key="2">
    <source>
        <dbReference type="EMBL" id="EMB29741.1"/>
    </source>
</evidence>